<organism evidence="1 2">
    <name type="scientific">Pyxidicoccus fallax</name>
    <dbReference type="NCBI Taxonomy" id="394095"/>
    <lineage>
        <taxon>Bacteria</taxon>
        <taxon>Pseudomonadati</taxon>
        <taxon>Myxococcota</taxon>
        <taxon>Myxococcia</taxon>
        <taxon>Myxococcales</taxon>
        <taxon>Cystobacterineae</taxon>
        <taxon>Myxococcaceae</taxon>
        <taxon>Pyxidicoccus</taxon>
    </lineage>
</organism>
<reference evidence="1 2" key="1">
    <citation type="submission" date="2020-04" db="EMBL/GenBank/DDBJ databases">
        <title>Draft genome of Pyxidicoccus fallax type strain.</title>
        <authorList>
            <person name="Whitworth D.E."/>
        </authorList>
    </citation>
    <scope>NUCLEOTIDE SEQUENCE [LARGE SCALE GENOMIC DNA]</scope>
    <source>
        <strain evidence="1 2">DSM 14698</strain>
    </source>
</reference>
<accession>A0A848LP24</accession>
<proteinExistence type="predicted"/>
<dbReference type="Gene3D" id="2.130.10.10">
    <property type="entry name" value="YVTN repeat-like/Quinoprotein amine dehydrogenase"/>
    <property type="match status" value="1"/>
</dbReference>
<keyword evidence="2" id="KW-1185">Reference proteome</keyword>
<dbReference type="NCBIfam" id="TIGR02243">
    <property type="entry name" value="putative baseplate assembly protein"/>
    <property type="match status" value="1"/>
</dbReference>
<comment type="caution">
    <text evidence="1">The sequence shown here is derived from an EMBL/GenBank/DDBJ whole genome shotgun (WGS) entry which is preliminary data.</text>
</comment>
<name>A0A848LP24_9BACT</name>
<dbReference type="Proteomes" id="UP000518300">
    <property type="component" value="Unassembled WGS sequence"/>
</dbReference>
<gene>
    <name evidence="1" type="ORF">HG543_31740</name>
</gene>
<dbReference type="SUPFAM" id="SSF110296">
    <property type="entry name" value="Oligoxyloglucan reducing end-specific cellobiohydrolase"/>
    <property type="match status" value="1"/>
</dbReference>
<dbReference type="InterPro" id="IPR011749">
    <property type="entry name" value="CHP02243"/>
</dbReference>
<evidence type="ECO:0000313" key="1">
    <source>
        <dbReference type="EMBL" id="NMO19410.1"/>
    </source>
</evidence>
<evidence type="ECO:0000313" key="2">
    <source>
        <dbReference type="Proteomes" id="UP000518300"/>
    </source>
</evidence>
<dbReference type="InterPro" id="IPR015943">
    <property type="entry name" value="WD40/YVTN_repeat-like_dom_sf"/>
</dbReference>
<sequence length="863" mass="92527">MTSLPPPRLDDRTFAQLVEQARQRIQAACPDWTDLSPHDPGMVLVEVFAHLTETMLYRLNRLPEKAYVEFLRLLGVRLQPPAAASVRLRFTLARPAERPVEVPRNTPVTLARAGAGAEPVVFHTADPVTIPAGGTGAEVLAYHCEQVDSELAGTGTGLPGLTVQAKRPPIVAPTGDSLDLVVGVEAAPGELDARAPARRHDGRTYRVWREVDTFSALGPDEPAYLVDRMTGLITFAPSARLASEAGELGEARALAAVPGAGREIRLWYRRGGGASGNVGAGTLELLKVPIPGLKVTNPAPATGGRPAESLDNALLRGPQELHSLRRAVTAGDFELLALRSSGAVARAKAVTLAQLWAHAPAGTVEVLLVPHLPPDVQGTAGEGITEATLRVHETEEARARIHAELDVRRPLGTMCHVEWARYKTVRVQARVVAHREEDTAALRTRLVERLHRTLTPLPSPLQPEGWRFGQALRASHVYDALLAEPGVSYLDRVRLMVDEVPREVRTLAADTFQPGTFYAGGGETLFRTVNDADGWEKAGLFPGEDVDAVEAHPHRAGYVAVAARLASDTKRSRIHISFDCGETWEPYTHTLDAVEDLAWAEREGVPVLLLATRVGLFELVARPGATPIQVLVDPANQDLGFFAVAATTDVRGAVNVAVAAMGTRGVFLSAGGGRSGTFRPIGPRGADVRVLEVQRDGPRSFLWAGLAAASGADPGKGCLCWELMGSADPPDGWRPFDKNWDGGSCLALAFSGSTVYAGSHRVGVLWLDASRPGVAWRKPEVGSGLPLREAERLFQPVYALAASPRGAPLLAGGPDGVFRRPADSERYEPVSTREFTEKVTLPPTWLLCSGAHSLEVVTDHAEP</sequence>
<dbReference type="AlphaFoldDB" id="A0A848LP24"/>
<dbReference type="EMBL" id="JABBJJ010000182">
    <property type="protein sequence ID" value="NMO19410.1"/>
    <property type="molecule type" value="Genomic_DNA"/>
</dbReference>
<dbReference type="RefSeq" id="WP_169348661.1">
    <property type="nucleotide sequence ID" value="NZ_JABBJJ010000182.1"/>
</dbReference>
<protein>
    <submittedName>
        <fullName evidence="1">Putative baseplate assembly protein</fullName>
    </submittedName>
</protein>